<dbReference type="Proteomes" id="UP000094828">
    <property type="component" value="Unassembled WGS sequence"/>
</dbReference>
<dbReference type="AlphaFoldDB" id="A0A1C3EH15"/>
<accession>A0A1C3EH15</accession>
<proteinExistence type="predicted"/>
<name>A0A1C3EH15_9PLAN</name>
<dbReference type="InterPro" id="IPR055377">
    <property type="entry name" value="GH3_M"/>
</dbReference>
<gene>
    <name evidence="3" type="ORF">A6X21_19490</name>
</gene>
<organism evidence="3 4">
    <name type="scientific">Planctopirus hydrillae</name>
    <dbReference type="NCBI Taxonomy" id="1841610"/>
    <lineage>
        <taxon>Bacteria</taxon>
        <taxon>Pseudomonadati</taxon>
        <taxon>Planctomycetota</taxon>
        <taxon>Planctomycetia</taxon>
        <taxon>Planctomycetales</taxon>
        <taxon>Planctomycetaceae</taxon>
        <taxon>Planctopirus</taxon>
    </lineage>
</organism>
<feature type="domain" description="GH3 C-terminal" evidence="2">
    <location>
        <begin position="432"/>
        <end position="546"/>
    </location>
</feature>
<comment type="caution">
    <text evidence="3">The sequence shown here is derived from an EMBL/GenBank/DDBJ whole genome shotgun (WGS) entry which is preliminary data.</text>
</comment>
<evidence type="ECO:0000313" key="4">
    <source>
        <dbReference type="Proteomes" id="UP000094828"/>
    </source>
</evidence>
<sequence>MLNLIFSMIGSFLARKVGQQRMAFHQATMRPRESQQAFLKELLAAHADSAFGKDHFFREIQTAADFQKRMPIAEYENFAPYIERVKAGETTAMFCNEQIVMFNLTSGTSSTRKFIPVTNRYLSDYRRGWSMWGLQTFEKYPQLFLQPKVSFGSASKESVTSAGIPCGSLSGLTVKMNPAVVRSTYCLPADTADHADAFARCYLNWRIGIQRNLGMGVAPNPGLLLQFARFGTEHAERLIRELHDGTHSCTAALPRHLQNWLKRQIRPNRKRALELEQIFTRQNALYPKDVWPQLRLIACWLGGPTRAYISQIPEYFGDVTLRDIGLISSESRISLPKEDNTPAGILDVTSAYFEFVPVDEMNSSHPIVLDAAELETGKEYYILLTTTSGLYRYNIHDVVRVVDWHEKAPMIEFLHKGSRIANLFGEKLTESQIVKAVTTFVQSTATPLGDFSLTMPLPHEPMAYRFYAEMRDSLSSDSIATLARQLDESLGEQNYLYRRKRVEGLLDPLELIVIPQGAWRAWDLSQLARNGGTMDQYKHPFLITNRSLIDDLQVEPVSSHPATSITDHK</sequence>
<dbReference type="RefSeq" id="WP_068847070.1">
    <property type="nucleotide sequence ID" value="NZ_LYDR01000063.1"/>
</dbReference>
<keyword evidence="4" id="KW-1185">Reference proteome</keyword>
<dbReference type="PANTHER" id="PTHR31901">
    <property type="entry name" value="GH3 DOMAIN-CONTAINING PROTEIN"/>
    <property type="match status" value="1"/>
</dbReference>
<dbReference type="OrthoDB" id="614636at2"/>
<dbReference type="EMBL" id="LYDR01000063">
    <property type="protein sequence ID" value="ODA32552.1"/>
    <property type="molecule type" value="Genomic_DNA"/>
</dbReference>
<dbReference type="GO" id="GO:0005737">
    <property type="term" value="C:cytoplasm"/>
    <property type="evidence" value="ECO:0007669"/>
    <property type="project" value="TreeGrafter"/>
</dbReference>
<dbReference type="STRING" id="1841610.A6X21_19490"/>
<reference evidence="3 4" key="1">
    <citation type="submission" date="2016-05" db="EMBL/GenBank/DDBJ databases">
        <title>Genomic and physiological characterization of Planctopirus sp. isolated from fresh water lake.</title>
        <authorList>
            <person name="Subhash Y."/>
            <person name="Ramana C."/>
        </authorList>
    </citation>
    <scope>NUCLEOTIDE SEQUENCE [LARGE SCALE GENOMIC DNA]</scope>
    <source>
        <strain evidence="3 4">JC280</strain>
    </source>
</reference>
<dbReference type="InterPro" id="IPR004993">
    <property type="entry name" value="GH3"/>
</dbReference>
<evidence type="ECO:0008006" key="5">
    <source>
        <dbReference type="Google" id="ProtNLM"/>
    </source>
</evidence>
<evidence type="ECO:0000259" key="1">
    <source>
        <dbReference type="Pfam" id="PF23571"/>
    </source>
</evidence>
<dbReference type="Pfam" id="PF03321">
    <property type="entry name" value="GH3"/>
    <property type="match status" value="1"/>
</dbReference>
<dbReference type="GO" id="GO:0016881">
    <property type="term" value="F:acid-amino acid ligase activity"/>
    <property type="evidence" value="ECO:0007669"/>
    <property type="project" value="TreeGrafter"/>
</dbReference>
<dbReference type="InterPro" id="IPR055378">
    <property type="entry name" value="GH3_C"/>
</dbReference>
<dbReference type="Pfam" id="PF23572">
    <property type="entry name" value="GH3_C"/>
    <property type="match status" value="1"/>
</dbReference>
<evidence type="ECO:0000313" key="3">
    <source>
        <dbReference type="EMBL" id="ODA32552.1"/>
    </source>
</evidence>
<protein>
    <recommendedName>
        <fullName evidence="5">GH3 auxin-responsive promoter</fullName>
    </recommendedName>
</protein>
<feature type="domain" description="GH3 middle" evidence="1">
    <location>
        <begin position="346"/>
        <end position="416"/>
    </location>
</feature>
<evidence type="ECO:0000259" key="2">
    <source>
        <dbReference type="Pfam" id="PF23572"/>
    </source>
</evidence>
<dbReference type="PANTHER" id="PTHR31901:SF9">
    <property type="entry name" value="GH3 DOMAIN-CONTAINING PROTEIN"/>
    <property type="match status" value="1"/>
</dbReference>
<dbReference type="Pfam" id="PF23571">
    <property type="entry name" value="GH3_M"/>
    <property type="match status" value="1"/>
</dbReference>